<organism evidence="1 2">
    <name type="scientific">Streptomyces thioluteus</name>
    <dbReference type="NCBI Taxonomy" id="66431"/>
    <lineage>
        <taxon>Bacteria</taxon>
        <taxon>Bacillati</taxon>
        <taxon>Actinomycetota</taxon>
        <taxon>Actinomycetes</taxon>
        <taxon>Kitasatosporales</taxon>
        <taxon>Streptomycetaceae</taxon>
        <taxon>Streptomyces</taxon>
    </lineage>
</organism>
<evidence type="ECO:0000313" key="1">
    <source>
        <dbReference type="EMBL" id="GAA2917403.1"/>
    </source>
</evidence>
<dbReference type="PROSITE" id="PS51257">
    <property type="entry name" value="PROKAR_LIPOPROTEIN"/>
    <property type="match status" value="1"/>
</dbReference>
<gene>
    <name evidence="1" type="ORF">GCM10020221_11960</name>
</gene>
<dbReference type="EMBL" id="BAAAXZ010000043">
    <property type="protein sequence ID" value="GAA2917403.1"/>
    <property type="molecule type" value="Genomic_DNA"/>
</dbReference>
<name>A0ABN3WIH4_STRTU</name>
<accession>A0ABN3WIH4</accession>
<dbReference type="Gene3D" id="2.50.20.20">
    <property type="match status" value="1"/>
</dbReference>
<sequence length="262" mass="27636">MRIRRAGVVAAAAVTAAVVTLGGCGSGKTERVAGAVKGSSSASSAPADGFDVGEAVRKADPAPYSAQMDTETYLGSRLAMTMSGRGNLNAPTGMKVRMRTVSDVPADQAVDMEMLATPEGAYGRGKLGQFNTGGGWARMPAGGSQGAAQDFDKYTRMMLDLGPSARKGVEVQGGQPAHRLSGTLTREQVRKADVKLYDNMRTKGMEQIDCDLWINKAGRVVRLEQWMGVSGAKAHNVMVLKDFGAPVKFTAPPESEIRPLGR</sequence>
<evidence type="ECO:0008006" key="3">
    <source>
        <dbReference type="Google" id="ProtNLM"/>
    </source>
</evidence>
<dbReference type="Proteomes" id="UP001501102">
    <property type="component" value="Unassembled WGS sequence"/>
</dbReference>
<dbReference type="RefSeq" id="WP_344961278.1">
    <property type="nucleotide sequence ID" value="NZ_BAAAXZ010000043.1"/>
</dbReference>
<proteinExistence type="predicted"/>
<dbReference type="InterPro" id="IPR029046">
    <property type="entry name" value="LolA/LolB/LppX"/>
</dbReference>
<protein>
    <recommendedName>
        <fullName evidence="3">Lipoprotein</fullName>
    </recommendedName>
</protein>
<evidence type="ECO:0000313" key="2">
    <source>
        <dbReference type="Proteomes" id="UP001501102"/>
    </source>
</evidence>
<reference evidence="1 2" key="1">
    <citation type="journal article" date="2019" name="Int. J. Syst. Evol. Microbiol.">
        <title>The Global Catalogue of Microorganisms (GCM) 10K type strain sequencing project: providing services to taxonomists for standard genome sequencing and annotation.</title>
        <authorList>
            <consortium name="The Broad Institute Genomics Platform"/>
            <consortium name="The Broad Institute Genome Sequencing Center for Infectious Disease"/>
            <person name="Wu L."/>
            <person name="Ma J."/>
        </authorList>
    </citation>
    <scope>NUCLEOTIDE SEQUENCE [LARGE SCALE GENOMIC DNA]</scope>
    <source>
        <strain evidence="1 2">JCM 4087</strain>
    </source>
</reference>
<keyword evidence="2" id="KW-1185">Reference proteome</keyword>
<dbReference type="SUPFAM" id="SSF89392">
    <property type="entry name" value="Prokaryotic lipoproteins and lipoprotein localization factors"/>
    <property type="match status" value="1"/>
</dbReference>
<comment type="caution">
    <text evidence="1">The sequence shown here is derived from an EMBL/GenBank/DDBJ whole genome shotgun (WGS) entry which is preliminary data.</text>
</comment>